<feature type="binding site" evidence="4">
    <location>
        <position position="89"/>
    </location>
    <ligand>
        <name>Zn(2+)</name>
        <dbReference type="ChEBI" id="CHEBI:29105"/>
    </ligand>
</feature>
<dbReference type="AlphaFoldDB" id="A0A223NTE8"/>
<dbReference type="GO" id="GO:0008270">
    <property type="term" value="F:zinc ion binding"/>
    <property type="evidence" value="ECO:0007669"/>
    <property type="project" value="UniProtKB-UniRule"/>
</dbReference>
<dbReference type="Gene3D" id="3.30.2320.80">
    <property type="match status" value="1"/>
</dbReference>
<keyword evidence="1 4" id="KW-0533">Nickel</keyword>
<dbReference type="HAMAP" id="MF_00213">
    <property type="entry name" value="HypA_HybF"/>
    <property type="match status" value="1"/>
</dbReference>
<dbReference type="Pfam" id="PF01155">
    <property type="entry name" value="HypA"/>
    <property type="match status" value="1"/>
</dbReference>
<reference evidence="5 6" key="1">
    <citation type="submission" date="2017-08" db="EMBL/GenBank/DDBJ databases">
        <title>Complete genome sequence of Mucilaginibacter sp. strain BJC16-A31.</title>
        <authorList>
            <consortium name="Henan University of Science and Technology"/>
            <person name="You X."/>
        </authorList>
    </citation>
    <scope>NUCLEOTIDE SEQUENCE [LARGE SCALE GENOMIC DNA]</scope>
    <source>
        <strain evidence="5 6">BJC16-A31</strain>
    </source>
</reference>
<dbReference type="RefSeq" id="WP_094569627.1">
    <property type="nucleotide sequence ID" value="NZ_CP022743.1"/>
</dbReference>
<evidence type="ECO:0000256" key="1">
    <source>
        <dbReference type="ARBA" id="ARBA00022596"/>
    </source>
</evidence>
<evidence type="ECO:0000313" key="6">
    <source>
        <dbReference type="Proteomes" id="UP000215002"/>
    </source>
</evidence>
<evidence type="ECO:0000256" key="4">
    <source>
        <dbReference type="HAMAP-Rule" id="MF_00213"/>
    </source>
</evidence>
<protein>
    <recommendedName>
        <fullName evidence="4">Hydrogenase maturation factor HypA</fullName>
    </recommendedName>
</protein>
<dbReference type="PANTHER" id="PTHR34535">
    <property type="entry name" value="HYDROGENASE MATURATION FACTOR HYPA"/>
    <property type="match status" value="1"/>
</dbReference>
<comment type="similarity">
    <text evidence="4">Belongs to the HypA/HybF family.</text>
</comment>
<dbReference type="InterPro" id="IPR000688">
    <property type="entry name" value="HypA/HybF"/>
</dbReference>
<evidence type="ECO:0000313" key="5">
    <source>
        <dbReference type="EMBL" id="ASU33127.1"/>
    </source>
</evidence>
<organism evidence="5 6">
    <name type="scientific">Mucilaginibacter xinganensis</name>
    <dbReference type="NCBI Taxonomy" id="1234841"/>
    <lineage>
        <taxon>Bacteria</taxon>
        <taxon>Pseudomonadati</taxon>
        <taxon>Bacteroidota</taxon>
        <taxon>Sphingobacteriia</taxon>
        <taxon>Sphingobacteriales</taxon>
        <taxon>Sphingobacteriaceae</taxon>
        <taxon>Mucilaginibacter</taxon>
    </lineage>
</organism>
<accession>A0A223NTE8</accession>
<proteinExistence type="inferred from homology"/>
<dbReference type="Proteomes" id="UP000215002">
    <property type="component" value="Chromosome"/>
</dbReference>
<keyword evidence="3 4" id="KW-0862">Zinc</keyword>
<feature type="binding site" evidence="4">
    <location>
        <position position="76"/>
    </location>
    <ligand>
        <name>Zn(2+)</name>
        <dbReference type="ChEBI" id="CHEBI:29105"/>
    </ligand>
</feature>
<dbReference type="EMBL" id="CP022743">
    <property type="protein sequence ID" value="ASU33127.1"/>
    <property type="molecule type" value="Genomic_DNA"/>
</dbReference>
<feature type="binding site" evidence="4">
    <location>
        <position position="92"/>
    </location>
    <ligand>
        <name>Zn(2+)</name>
        <dbReference type="ChEBI" id="CHEBI:29105"/>
    </ligand>
</feature>
<dbReference type="GO" id="GO:0016151">
    <property type="term" value="F:nickel cation binding"/>
    <property type="evidence" value="ECO:0007669"/>
    <property type="project" value="UniProtKB-UniRule"/>
</dbReference>
<dbReference type="OrthoDB" id="9800361at2"/>
<dbReference type="GO" id="GO:0051604">
    <property type="term" value="P:protein maturation"/>
    <property type="evidence" value="ECO:0007669"/>
    <property type="project" value="InterPro"/>
</dbReference>
<keyword evidence="2 4" id="KW-0479">Metal-binding</keyword>
<name>A0A223NTE8_9SPHI</name>
<feature type="binding site" evidence="4">
    <location>
        <position position="2"/>
    </location>
    <ligand>
        <name>Ni(2+)</name>
        <dbReference type="ChEBI" id="CHEBI:49786"/>
    </ligand>
</feature>
<dbReference type="PANTHER" id="PTHR34535:SF3">
    <property type="entry name" value="HYDROGENASE MATURATION FACTOR HYPA"/>
    <property type="match status" value="1"/>
</dbReference>
<feature type="binding site" evidence="4">
    <location>
        <position position="73"/>
    </location>
    <ligand>
        <name>Zn(2+)</name>
        <dbReference type="ChEBI" id="CHEBI:29105"/>
    </ligand>
</feature>
<dbReference type="PIRSF" id="PIRSF004761">
    <property type="entry name" value="Hydrgn_mat_HypA"/>
    <property type="match status" value="1"/>
</dbReference>
<evidence type="ECO:0000256" key="2">
    <source>
        <dbReference type="ARBA" id="ARBA00022723"/>
    </source>
</evidence>
<dbReference type="KEGG" id="muc:MuYL_1227"/>
<comment type="function">
    <text evidence="4">Involved in the maturation of [NiFe] hydrogenases. Required for nickel insertion into the metal center of the hydrogenase.</text>
</comment>
<sequence length="113" mass="12356">MHELSIVMGIIKIAEDHAKAAGAHSVDEIELDIGTLSGVDMESMEFAWTQAKKGTMLNNSLKKVNSISAKAKCLDCDTEFDIKNYYDACPVCGEHLISILRGKELKVKSLLVS</sequence>
<evidence type="ECO:0000256" key="3">
    <source>
        <dbReference type="ARBA" id="ARBA00022833"/>
    </source>
</evidence>
<gene>
    <name evidence="4" type="primary">hypA</name>
    <name evidence="5" type="ORF">MuYL_1227</name>
</gene>
<keyword evidence="6" id="KW-1185">Reference proteome</keyword>
<dbReference type="NCBIfam" id="TIGR00100">
    <property type="entry name" value="hypA"/>
    <property type="match status" value="1"/>
</dbReference>